<keyword evidence="1" id="KW-1133">Transmembrane helix</keyword>
<reference evidence="2 3" key="1">
    <citation type="submission" date="2020-08" db="EMBL/GenBank/DDBJ databases">
        <title>Genomic Encyclopedia of Type Strains, Phase IV (KMG-IV): sequencing the most valuable type-strain genomes for metagenomic binning, comparative biology and taxonomic classification.</title>
        <authorList>
            <person name="Goeker M."/>
        </authorList>
    </citation>
    <scope>NUCLEOTIDE SEQUENCE [LARGE SCALE GENOMIC DNA]</scope>
    <source>
        <strain evidence="2 3">DSM 23240</strain>
    </source>
</reference>
<evidence type="ECO:0000256" key="1">
    <source>
        <dbReference type="SAM" id="Phobius"/>
    </source>
</evidence>
<dbReference type="Proteomes" id="UP000571084">
    <property type="component" value="Unassembled WGS sequence"/>
</dbReference>
<accession>A0A840RTP2</accession>
<keyword evidence="3" id="KW-1185">Reference proteome</keyword>
<keyword evidence="1" id="KW-0472">Membrane</keyword>
<keyword evidence="1" id="KW-0812">Transmembrane</keyword>
<feature type="transmembrane region" description="Helical" evidence="1">
    <location>
        <begin position="61"/>
        <end position="79"/>
    </location>
</feature>
<proteinExistence type="predicted"/>
<protein>
    <submittedName>
        <fullName evidence="2">Uncharacterized protein</fullName>
    </submittedName>
</protein>
<name>A0A840RTP2_9BURK</name>
<feature type="transmembrane region" description="Helical" evidence="1">
    <location>
        <begin position="21"/>
        <end position="41"/>
    </location>
</feature>
<dbReference type="EMBL" id="JACHHQ010000004">
    <property type="protein sequence ID" value="MBB5200408.1"/>
    <property type="molecule type" value="Genomic_DNA"/>
</dbReference>
<gene>
    <name evidence="2" type="ORF">HNR39_002243</name>
</gene>
<evidence type="ECO:0000313" key="3">
    <source>
        <dbReference type="Proteomes" id="UP000571084"/>
    </source>
</evidence>
<dbReference type="AlphaFoldDB" id="A0A840RTP2"/>
<sequence length="81" mass="9397">MQPQQNHARHQIMQRMQRMKNVSLLQTDFLPGFSLLKQIFLQHVHADFVLVNTKFFVLKTPAFWFNGSTFCIANVFASAGK</sequence>
<evidence type="ECO:0000313" key="2">
    <source>
        <dbReference type="EMBL" id="MBB5200408.1"/>
    </source>
</evidence>
<dbReference type="RefSeq" id="WP_168051761.1">
    <property type="nucleotide sequence ID" value="NZ_JAAOZT010000001.1"/>
</dbReference>
<comment type="caution">
    <text evidence="2">The sequence shown here is derived from an EMBL/GenBank/DDBJ whole genome shotgun (WGS) entry which is preliminary data.</text>
</comment>
<organism evidence="2 3">
    <name type="scientific">Glaciimonas immobilis</name>
    <dbReference type="NCBI Taxonomy" id="728004"/>
    <lineage>
        <taxon>Bacteria</taxon>
        <taxon>Pseudomonadati</taxon>
        <taxon>Pseudomonadota</taxon>
        <taxon>Betaproteobacteria</taxon>
        <taxon>Burkholderiales</taxon>
        <taxon>Oxalobacteraceae</taxon>
        <taxon>Glaciimonas</taxon>
    </lineage>
</organism>